<feature type="compositionally biased region" description="Basic and acidic residues" evidence="1">
    <location>
        <begin position="429"/>
        <end position="445"/>
    </location>
</feature>
<feature type="compositionally biased region" description="Low complexity" evidence="1">
    <location>
        <begin position="374"/>
        <end position="385"/>
    </location>
</feature>
<evidence type="ECO:0000313" key="4">
    <source>
        <dbReference type="Proteomes" id="UP001152803"/>
    </source>
</evidence>
<feature type="region of interest" description="Disordered" evidence="1">
    <location>
        <begin position="718"/>
        <end position="824"/>
    </location>
</feature>
<feature type="compositionally biased region" description="Polar residues" evidence="1">
    <location>
        <begin position="42"/>
        <end position="54"/>
    </location>
</feature>
<feature type="domain" description="DUF4764" evidence="2">
    <location>
        <begin position="312"/>
        <end position="723"/>
    </location>
</feature>
<feature type="region of interest" description="Disordered" evidence="1">
    <location>
        <begin position="190"/>
        <end position="214"/>
    </location>
</feature>
<dbReference type="InterPro" id="IPR031885">
    <property type="entry name" value="DUF4764"/>
</dbReference>
<feature type="compositionally biased region" description="Low complexity" evidence="1">
    <location>
        <begin position="506"/>
        <end position="515"/>
    </location>
</feature>
<feature type="region of interest" description="Disordered" evidence="1">
    <location>
        <begin position="1"/>
        <end position="54"/>
    </location>
</feature>
<feature type="region of interest" description="Disordered" evidence="1">
    <location>
        <begin position="494"/>
        <end position="608"/>
    </location>
</feature>
<feature type="compositionally biased region" description="Acidic residues" evidence="1">
    <location>
        <begin position="446"/>
        <end position="460"/>
    </location>
</feature>
<dbReference type="Pfam" id="PF15961">
    <property type="entry name" value="DUF4764"/>
    <property type="match status" value="1"/>
</dbReference>
<dbReference type="PANTHER" id="PTHR16116">
    <property type="entry name" value="ZINC FINGER PROTEIN 839"/>
    <property type="match status" value="1"/>
</dbReference>
<protein>
    <recommendedName>
        <fullName evidence="2">DUF4764 domain-containing protein</fullName>
    </recommendedName>
</protein>
<feature type="compositionally biased region" description="Low complexity" evidence="1">
    <location>
        <begin position="191"/>
        <end position="214"/>
    </location>
</feature>
<dbReference type="EMBL" id="JAFJMO010000001">
    <property type="protein sequence ID" value="KAJ8287367.1"/>
    <property type="molecule type" value="Genomic_DNA"/>
</dbReference>
<reference evidence="3" key="1">
    <citation type="journal article" date="2023" name="Science">
        <title>Genome structures resolve the early diversification of teleost fishes.</title>
        <authorList>
            <person name="Parey E."/>
            <person name="Louis A."/>
            <person name="Montfort J."/>
            <person name="Bouchez O."/>
            <person name="Roques C."/>
            <person name="Iampietro C."/>
            <person name="Lluch J."/>
            <person name="Castinel A."/>
            <person name="Donnadieu C."/>
            <person name="Desvignes T."/>
            <person name="Floi Bucao C."/>
            <person name="Jouanno E."/>
            <person name="Wen M."/>
            <person name="Mejri S."/>
            <person name="Dirks R."/>
            <person name="Jansen H."/>
            <person name="Henkel C."/>
            <person name="Chen W.J."/>
            <person name="Zahm M."/>
            <person name="Cabau C."/>
            <person name="Klopp C."/>
            <person name="Thompson A.W."/>
            <person name="Robinson-Rechavi M."/>
            <person name="Braasch I."/>
            <person name="Lecointre G."/>
            <person name="Bobe J."/>
            <person name="Postlethwait J.H."/>
            <person name="Berthelot C."/>
            <person name="Roest Crollius H."/>
            <person name="Guiguen Y."/>
        </authorList>
    </citation>
    <scope>NUCLEOTIDE SEQUENCE</scope>
    <source>
        <strain evidence="3">Concon-B</strain>
    </source>
</reference>
<dbReference type="AlphaFoldDB" id="A0A9Q1I688"/>
<gene>
    <name evidence="3" type="ORF">COCON_G00000260</name>
</gene>
<feature type="compositionally biased region" description="Polar residues" evidence="1">
    <location>
        <begin position="780"/>
        <end position="790"/>
    </location>
</feature>
<evidence type="ECO:0000256" key="1">
    <source>
        <dbReference type="SAM" id="MobiDB-lite"/>
    </source>
</evidence>
<comment type="caution">
    <text evidence="3">The sequence shown here is derived from an EMBL/GenBank/DDBJ whole genome shotgun (WGS) entry which is preliminary data.</text>
</comment>
<dbReference type="PANTHER" id="PTHR16116:SF5">
    <property type="entry name" value="ZINC FINGER PROTEIN 839"/>
    <property type="match status" value="1"/>
</dbReference>
<name>A0A9Q1I688_CONCO</name>
<feature type="compositionally biased region" description="Low complexity" evidence="1">
    <location>
        <begin position="12"/>
        <end position="23"/>
    </location>
</feature>
<dbReference type="Proteomes" id="UP001152803">
    <property type="component" value="Unassembled WGS sequence"/>
</dbReference>
<keyword evidence="4" id="KW-1185">Reference proteome</keyword>
<sequence>MADKEDESNMTAEAGEGECSSAAPVHGVAGLEHREDPAVPENTHNANSSSGELTSTVKDTAENSVIQEYFQGSVALAEGAERNIITSFVETPGIETVTTADFSTVNSELVDSSSSATTTIIYVQPDGSFVEGTGLTAEEQRQLVEQLAQQQLVEVTENEAARLFQQPRPPTSNFPHGAALAPSELQQVIDQVSRSQQSAAQVEPPPSQRQEQPPTCITLPAGCVLATGSPVQDATVRPAPLCVVQNASLQLQNVAKQVALQQNQSHNGTRLIQKKQLESIRIQVPIPPSSQGATPTLAQPPLALIQQRAPTPKVGVSSPQIIHITPVIGQQQYLLTNPGDPPIQLLLQQRPAPLVGGAVPVLHKVPLQTAPVNGRAPRPSAARGPAPAPPRAPGPPEQKGRERQKSRRPQKVQTRSGRVSRPPKHKVKDYKFIKTEDLADGRQSDSDDYSEISVEEEGAGEGDGAGRGSRARRGLGVYLSPRSFQCPRCEKAYIGLGGSPATTDSTPPTGRRGLPLPRPQAPALRRLRPQRTRPAAQTGHSSSTATNQITTNTTQPVPGATTDATAQREKALLPAPGRPKGRGGHPRPAARPARRRKPGRPPKSLGALLPPQRRARLKEVLQVCDDEELMEMVLPRLARVMTLWEFLLVKVEKGHPSRPQFSDVYREFEQLHAQVKKMAQDRFSVPPGPAALPVLDVRDPQVCESLGLGDLVTRLKTAPSETLSAPQQGDPPPKNTGPREECKTLPPAKRFKADLSGTEPNGTFHRQNRTLPPAADAVSSPGSSDPQTPLGSPPPQTHIRAEETGPAPSHTAGAGPGKGAELNGCHMADQMDVVPLDHTYRASSQTEHAQIHLVTQQPGPTEHAQQAASTGPVTLRDAVPQEEEVQQQVYIQTEEGLILPGGTLASERIVIVTSADGTTMHIRTPDSIPLETVPLETVQALLGIDMGVQPEGVLVSETHP</sequence>
<dbReference type="OrthoDB" id="5981545at2759"/>
<feature type="region of interest" description="Disordered" evidence="1">
    <location>
        <begin position="370"/>
        <end position="471"/>
    </location>
</feature>
<feature type="compositionally biased region" description="Pro residues" evidence="1">
    <location>
        <begin position="386"/>
        <end position="396"/>
    </location>
</feature>
<dbReference type="InterPro" id="IPR039946">
    <property type="entry name" value="ZN839"/>
</dbReference>
<accession>A0A9Q1I688</accession>
<organism evidence="3 4">
    <name type="scientific">Conger conger</name>
    <name type="common">Conger eel</name>
    <name type="synonym">Muraena conger</name>
    <dbReference type="NCBI Taxonomy" id="82655"/>
    <lineage>
        <taxon>Eukaryota</taxon>
        <taxon>Metazoa</taxon>
        <taxon>Chordata</taxon>
        <taxon>Craniata</taxon>
        <taxon>Vertebrata</taxon>
        <taxon>Euteleostomi</taxon>
        <taxon>Actinopterygii</taxon>
        <taxon>Neopterygii</taxon>
        <taxon>Teleostei</taxon>
        <taxon>Anguilliformes</taxon>
        <taxon>Congridae</taxon>
        <taxon>Conger</taxon>
    </lineage>
</organism>
<proteinExistence type="predicted"/>
<evidence type="ECO:0000313" key="3">
    <source>
        <dbReference type="EMBL" id="KAJ8287367.1"/>
    </source>
</evidence>
<evidence type="ECO:0000259" key="2">
    <source>
        <dbReference type="Pfam" id="PF15961"/>
    </source>
</evidence>
<feature type="compositionally biased region" description="Low complexity" evidence="1">
    <location>
        <begin position="532"/>
        <end position="555"/>
    </location>
</feature>